<dbReference type="Proteomes" id="UP000429958">
    <property type="component" value="Unassembled WGS sequence"/>
</dbReference>
<organism evidence="1 2">
    <name type="scientific">Clostridium porci</name>
    <dbReference type="NCBI Taxonomy" id="2605778"/>
    <lineage>
        <taxon>Bacteria</taxon>
        <taxon>Bacillati</taxon>
        <taxon>Bacillota</taxon>
        <taxon>Clostridia</taxon>
        <taxon>Eubacteriales</taxon>
        <taxon>Clostridiaceae</taxon>
        <taxon>Clostridium</taxon>
    </lineage>
</organism>
<comment type="caution">
    <text evidence="1">The sequence shown here is derived from an EMBL/GenBank/DDBJ whole genome shotgun (WGS) entry which is preliminary data.</text>
</comment>
<accession>A0A7X2NKF0</accession>
<reference evidence="1 2" key="1">
    <citation type="submission" date="2019-08" db="EMBL/GenBank/DDBJ databases">
        <title>In-depth cultivation of the pig gut microbiome towards novel bacterial diversity and tailored functional studies.</title>
        <authorList>
            <person name="Wylensek D."/>
            <person name="Hitch T.C.A."/>
            <person name="Clavel T."/>
        </authorList>
    </citation>
    <scope>NUCLEOTIDE SEQUENCE [LARGE SCALE GENOMIC DNA]</scope>
    <source>
        <strain evidence="1 2">WCA-389-WT-23D1</strain>
    </source>
</reference>
<dbReference type="EMBL" id="VUMD01000006">
    <property type="protein sequence ID" value="MSS36541.1"/>
    <property type="molecule type" value="Genomic_DNA"/>
</dbReference>
<dbReference type="AlphaFoldDB" id="A0A7X2NKF0"/>
<name>A0A7X2NKF0_9CLOT</name>
<dbReference type="RefSeq" id="WP_154471985.1">
    <property type="nucleotide sequence ID" value="NZ_VUMD01000006.1"/>
</dbReference>
<proteinExistence type="predicted"/>
<protein>
    <submittedName>
        <fullName evidence="1">Uncharacterized protein</fullName>
    </submittedName>
</protein>
<sequence>MTILLPEMDLNRMELRKHCMVTTIFTPKMLALFDVFRCSGERDANMLRCSENLITVCNDCLSQSNVNAASISSLPVFVFHRTAQLYALKDAVLLSASIQEKTLLWKLSLAEAYQEYLHHASEKILSFNGIRQVPHQAEVAILTDAQIINELFDYADEIEAWLDVEFAEEYDDYLEQPEFDDVVRILAELHILISYLED</sequence>
<keyword evidence="2" id="KW-1185">Reference proteome</keyword>
<evidence type="ECO:0000313" key="2">
    <source>
        <dbReference type="Proteomes" id="UP000429958"/>
    </source>
</evidence>
<gene>
    <name evidence="1" type="ORF">FYJ39_08150</name>
</gene>
<evidence type="ECO:0000313" key="1">
    <source>
        <dbReference type="EMBL" id="MSS36541.1"/>
    </source>
</evidence>